<dbReference type="FunFam" id="3.30.2160.10:FF:000002">
    <property type="entry name" value="Putative Ubiquitin-protein ligase E3C"/>
    <property type="match status" value="1"/>
</dbReference>
<dbReference type="Gene3D" id="3.30.2410.10">
    <property type="entry name" value="Hect, E3 ligase catalytic domain"/>
    <property type="match status" value="1"/>
</dbReference>
<evidence type="ECO:0000313" key="10">
    <source>
        <dbReference type="EMBL" id="EEH55027.1"/>
    </source>
</evidence>
<keyword evidence="4 7" id="KW-0833">Ubl conjugation pathway</keyword>
<dbReference type="SUPFAM" id="SSF56204">
    <property type="entry name" value="Hect, E3 ligase catalytic domain"/>
    <property type="match status" value="1"/>
</dbReference>
<feature type="active site" description="Glycyl thioester intermediate" evidence="7">
    <location>
        <position position="1095"/>
    </location>
</feature>
<dbReference type="EC" id="2.3.2.26" evidence="2"/>
<keyword evidence="11" id="KW-1185">Reference proteome</keyword>
<dbReference type="Gene3D" id="3.30.2160.10">
    <property type="entry name" value="Hect, E3 ligase catalytic domain"/>
    <property type="match status" value="1"/>
</dbReference>
<evidence type="ECO:0000259" key="9">
    <source>
        <dbReference type="PROSITE" id="PS50237"/>
    </source>
</evidence>
<feature type="region of interest" description="Disordered" evidence="8">
    <location>
        <begin position="1"/>
        <end position="23"/>
    </location>
</feature>
<evidence type="ECO:0000256" key="2">
    <source>
        <dbReference type="ARBA" id="ARBA00012485"/>
    </source>
</evidence>
<evidence type="ECO:0000256" key="8">
    <source>
        <dbReference type="SAM" id="MobiDB-lite"/>
    </source>
</evidence>
<dbReference type="EMBL" id="GG663742">
    <property type="protein sequence ID" value="EEH55027.1"/>
    <property type="molecule type" value="Genomic_DNA"/>
</dbReference>
<organism evidence="11">
    <name type="scientific">Micromonas pusilla (strain CCMP1545)</name>
    <name type="common">Picoplanktonic green alga</name>
    <dbReference type="NCBI Taxonomy" id="564608"/>
    <lineage>
        <taxon>Eukaryota</taxon>
        <taxon>Viridiplantae</taxon>
        <taxon>Chlorophyta</taxon>
        <taxon>Mamiellophyceae</taxon>
        <taxon>Mamiellales</taxon>
        <taxon>Mamiellaceae</taxon>
        <taxon>Micromonas</taxon>
    </lineage>
</organism>
<dbReference type="STRING" id="564608.C1MYC3"/>
<accession>C1MYC3</accession>
<protein>
    <recommendedName>
        <fullName evidence="2">HECT-type E3 ubiquitin transferase</fullName>
        <ecNumber evidence="2">2.3.2.26</ecNumber>
    </recommendedName>
</protein>
<evidence type="ECO:0000256" key="1">
    <source>
        <dbReference type="ARBA" id="ARBA00000885"/>
    </source>
</evidence>
<dbReference type="OMA" id="LVDCPHA"/>
<dbReference type="PROSITE" id="PS50237">
    <property type="entry name" value="HECT"/>
    <property type="match status" value="1"/>
</dbReference>
<dbReference type="GO" id="GO:0016874">
    <property type="term" value="F:ligase activity"/>
    <property type="evidence" value="ECO:0007669"/>
    <property type="project" value="UniProtKB-KW"/>
</dbReference>
<dbReference type="GeneID" id="9685691"/>
<proteinExistence type="inferred from homology"/>
<dbReference type="eggNOG" id="KOG4427">
    <property type="taxonomic scope" value="Eukaryota"/>
</dbReference>
<dbReference type="RefSeq" id="XP_003060258.1">
    <property type="nucleotide sequence ID" value="XM_003060212.1"/>
</dbReference>
<feature type="region of interest" description="Disordered" evidence="8">
    <location>
        <begin position="401"/>
        <end position="424"/>
    </location>
</feature>
<evidence type="ECO:0000256" key="5">
    <source>
        <dbReference type="ARBA" id="ARBA00057703"/>
    </source>
</evidence>
<reference evidence="10 11" key="1">
    <citation type="journal article" date="2009" name="Science">
        <title>Green evolution and dynamic adaptations revealed by genomes of the marine picoeukaryotes Micromonas.</title>
        <authorList>
            <person name="Worden A.Z."/>
            <person name="Lee J.H."/>
            <person name="Mock T."/>
            <person name="Rouze P."/>
            <person name="Simmons M.P."/>
            <person name="Aerts A.L."/>
            <person name="Allen A.E."/>
            <person name="Cuvelier M.L."/>
            <person name="Derelle E."/>
            <person name="Everett M.V."/>
            <person name="Foulon E."/>
            <person name="Grimwood J."/>
            <person name="Gundlach H."/>
            <person name="Henrissat B."/>
            <person name="Napoli C."/>
            <person name="McDonald S.M."/>
            <person name="Parker M.S."/>
            <person name="Rombauts S."/>
            <person name="Salamov A."/>
            <person name="Von Dassow P."/>
            <person name="Badger J.H."/>
            <person name="Coutinho P.M."/>
            <person name="Demir E."/>
            <person name="Dubchak I."/>
            <person name="Gentemann C."/>
            <person name="Eikrem W."/>
            <person name="Gready J.E."/>
            <person name="John U."/>
            <person name="Lanier W."/>
            <person name="Lindquist E.A."/>
            <person name="Lucas S."/>
            <person name="Mayer K.F."/>
            <person name="Moreau H."/>
            <person name="Not F."/>
            <person name="Otillar R."/>
            <person name="Panaud O."/>
            <person name="Pangilinan J."/>
            <person name="Paulsen I."/>
            <person name="Piegu B."/>
            <person name="Poliakov A."/>
            <person name="Robbens S."/>
            <person name="Schmutz J."/>
            <person name="Toulza E."/>
            <person name="Wyss T."/>
            <person name="Zelensky A."/>
            <person name="Zhou K."/>
            <person name="Armbrust E.V."/>
            <person name="Bhattacharya D."/>
            <person name="Goodenough U.W."/>
            <person name="Van de Peer Y."/>
            <person name="Grigoriev I.V."/>
        </authorList>
    </citation>
    <scope>NUCLEOTIDE SEQUENCE [LARGE SCALE GENOMIC DNA]</scope>
    <source>
        <strain evidence="10 11">CCMP1545</strain>
    </source>
</reference>
<dbReference type="AlphaFoldDB" id="C1MYC3"/>
<comment type="function">
    <text evidence="5">Probable E3 ubiquitin-protein ligase which mediates ubiquitination and subsequent proteasomal degradation of target proteins.</text>
</comment>
<dbReference type="OrthoDB" id="8068875at2759"/>
<gene>
    <name evidence="10" type="primary">UPL</name>
    <name evidence="10" type="ORF">MICPUCDRAFT_70217</name>
</gene>
<dbReference type="CDD" id="cd00078">
    <property type="entry name" value="HECTc"/>
    <property type="match status" value="1"/>
</dbReference>
<evidence type="ECO:0000256" key="7">
    <source>
        <dbReference type="PROSITE-ProRule" id="PRU00104"/>
    </source>
</evidence>
<dbReference type="GO" id="GO:0006511">
    <property type="term" value="P:ubiquitin-dependent protein catabolic process"/>
    <property type="evidence" value="ECO:0007669"/>
    <property type="project" value="TreeGrafter"/>
</dbReference>
<dbReference type="Pfam" id="PF00632">
    <property type="entry name" value="HECT"/>
    <property type="match status" value="1"/>
</dbReference>
<sequence length="1127" mass="119671">MPSSSFDSRAVATKTRGESKEELLARAAADRAARAKTRETLRGVLAAQAAWRGRRERATTRASLLASWDARFATTVDPPSAREALARLLPPVLHLGASRVGAARLLRVFALLIASLNARESDVNYASLACDADPATRDAWTTQARRVAALALGVLVEDETSTVAEFETTEPAADAKKARERREALPAVAARLVTMLHDASAWRCHLRENVCGGGGGDEDDAAPGPGPSSTAAAAALVDPATPAGARQHVRACVALARLAARGDDNAAALAKVVVDAVSSGGESGGGTGTRAVTRHVLTTPLLCRKISRETAAALASPRFLVAALGLVVAEDEDCGRQHVLEGLENARASASDGDGDMGGETSSHAPEVWLLDNVLALATGWRSGGTGRGSARDARERLRRFRRGGRDDDDDDDDDGGGGGGGGGDNAALLARACEVLVARAQTKGAWAWGSLRDVRRRGALGLLEEVWFLVALGGGAHADAADDADDETTASAIESLYWRLLAGATATDARQLLGAVAFAPDALARSWRRVSARLPAPRELPMTERGMGAGAGAWTAPTLTRGVADVPRRELPALGVFCLAYAHLLLVLDDDEFYSAQKPFSLSEQRGIAVAVNTIVVRTHLTPGGNAFLTRRRAGSGAEVRSIHCKALRTRDSRRKFAPVGLWLAPAADAAARIPVAAAASALAAHLRRVLLTRTLAASAVGAGLLVDCPHALPFEYRVRIFRELVKEDRRAAGYGAQAGGADANPADLGQRVRPVAEITIRRDLLLEDALAQIPRLGDAIRGRLAVRYVNAAGGDEAGIDAGGLFKELVSDVLAAGFDPSRGVFASAPSDGALYPCSDAGDTREGLEIVELMGTMTGKALYEGILAEANLAHFFSKALLGAPRTIDDLPSLDPELHRSLIQVLRYDGDVERDLALDWTVEESKFGAVAAFELRPNGANVPVTSDNRMAYVHAVADFYLNARRARANDAFARGLSRCAHPGWLRLFETHELSLLLCGCRDDWDVEDLRTHARYSGGYDKSSKSVAMFWSAVRSMDAAQRRALLKFTTGSTRPPVQGFKHLHPPFTIHKVVGEHGAFAAFGFGADVARLPSASTCFNTLKLPNYRRSSTMREKLRYALAEGKGFELS</sequence>
<feature type="domain" description="HECT" evidence="9">
    <location>
        <begin position="782"/>
        <end position="1127"/>
    </location>
</feature>
<dbReference type="KEGG" id="mpp:MICPUCDRAFT_70217"/>
<evidence type="ECO:0000256" key="3">
    <source>
        <dbReference type="ARBA" id="ARBA00022679"/>
    </source>
</evidence>
<dbReference type="PANTHER" id="PTHR45700">
    <property type="entry name" value="UBIQUITIN-PROTEIN LIGASE E3C"/>
    <property type="match status" value="1"/>
</dbReference>
<comment type="catalytic activity">
    <reaction evidence="1">
        <text>S-ubiquitinyl-[E2 ubiquitin-conjugating enzyme]-L-cysteine + [acceptor protein]-L-lysine = [E2 ubiquitin-conjugating enzyme]-L-cysteine + N(6)-ubiquitinyl-[acceptor protein]-L-lysine.</text>
        <dbReference type="EC" id="2.3.2.26"/>
    </reaction>
</comment>
<evidence type="ECO:0000256" key="4">
    <source>
        <dbReference type="ARBA" id="ARBA00022786"/>
    </source>
</evidence>
<dbReference type="GO" id="GO:0061630">
    <property type="term" value="F:ubiquitin protein ligase activity"/>
    <property type="evidence" value="ECO:0007669"/>
    <property type="project" value="UniProtKB-EC"/>
</dbReference>
<dbReference type="GO" id="GO:0000209">
    <property type="term" value="P:protein polyubiquitination"/>
    <property type="evidence" value="ECO:0007669"/>
    <property type="project" value="InterPro"/>
</dbReference>
<dbReference type="SMART" id="SM00119">
    <property type="entry name" value="HECTc"/>
    <property type="match status" value="1"/>
</dbReference>
<keyword evidence="10" id="KW-0436">Ligase</keyword>
<evidence type="ECO:0000256" key="6">
    <source>
        <dbReference type="ARBA" id="ARBA00061247"/>
    </source>
</evidence>
<dbReference type="Gene3D" id="3.90.1750.10">
    <property type="entry name" value="Hect, E3 ligase catalytic domains"/>
    <property type="match status" value="1"/>
</dbReference>
<feature type="compositionally biased region" description="Acidic residues" evidence="8">
    <location>
        <begin position="407"/>
        <end position="416"/>
    </location>
</feature>
<dbReference type="InterPro" id="IPR035983">
    <property type="entry name" value="Hect_E3_ubiquitin_ligase"/>
</dbReference>
<keyword evidence="3" id="KW-0808">Transferase</keyword>
<dbReference type="InterPro" id="IPR000569">
    <property type="entry name" value="HECT_dom"/>
</dbReference>
<dbReference type="InterPro" id="IPR044611">
    <property type="entry name" value="E3A/B/C-like"/>
</dbReference>
<name>C1MYC3_MICPC</name>
<dbReference type="Proteomes" id="UP000001876">
    <property type="component" value="Unassembled WGS sequence"/>
</dbReference>
<dbReference type="PANTHER" id="PTHR45700:SF2">
    <property type="entry name" value="UBIQUITIN-PROTEIN LIGASE E3C"/>
    <property type="match status" value="1"/>
</dbReference>
<evidence type="ECO:0000313" key="11">
    <source>
        <dbReference type="Proteomes" id="UP000001876"/>
    </source>
</evidence>
<comment type="similarity">
    <text evidence="6">Belongs to the UPL family.</text>
</comment>